<dbReference type="InterPro" id="IPR001753">
    <property type="entry name" value="Enoyl-CoA_hydra/iso"/>
</dbReference>
<dbReference type="InterPro" id="IPR029045">
    <property type="entry name" value="ClpP/crotonase-like_dom_sf"/>
</dbReference>
<dbReference type="EMBL" id="JBIASD010000009">
    <property type="protein sequence ID" value="MFF3667057.1"/>
    <property type="molecule type" value="Genomic_DNA"/>
</dbReference>
<keyword evidence="3" id="KW-0456">Lyase</keyword>
<dbReference type="RefSeq" id="WP_387411863.1">
    <property type="nucleotide sequence ID" value="NZ_JBIASD010000009.1"/>
</dbReference>
<dbReference type="PANTHER" id="PTHR11941">
    <property type="entry name" value="ENOYL-COA HYDRATASE-RELATED"/>
    <property type="match status" value="1"/>
</dbReference>
<name>A0ABW6SQ06_9ACTN</name>
<accession>A0ABW6SQ06</accession>
<comment type="similarity">
    <text evidence="1">Belongs to the enoyl-CoA hydratase/isomerase family.</text>
</comment>
<evidence type="ECO:0000256" key="2">
    <source>
        <dbReference type="ARBA" id="ARBA00023098"/>
    </source>
</evidence>
<proteinExistence type="inferred from homology"/>
<dbReference type="Proteomes" id="UP001602013">
    <property type="component" value="Unassembled WGS sequence"/>
</dbReference>
<gene>
    <name evidence="4" type="ORF">ACFYXI_15770</name>
</gene>
<dbReference type="Pfam" id="PF00378">
    <property type="entry name" value="ECH_1"/>
    <property type="match status" value="1"/>
</dbReference>
<evidence type="ECO:0000313" key="5">
    <source>
        <dbReference type="Proteomes" id="UP001602013"/>
    </source>
</evidence>
<dbReference type="CDD" id="cd06558">
    <property type="entry name" value="crotonase-like"/>
    <property type="match status" value="1"/>
</dbReference>
<dbReference type="PANTHER" id="PTHR11941:SF169">
    <property type="entry name" value="(7AS)-7A-METHYL-1,5-DIOXO-2,3,5,6,7,7A-HEXAHYDRO-1H-INDENE-CARBOXYL-COA HYDROLASE"/>
    <property type="match status" value="1"/>
</dbReference>
<organism evidence="4 5">
    <name type="scientific">Microtetraspora malaysiensis</name>
    <dbReference type="NCBI Taxonomy" id="161358"/>
    <lineage>
        <taxon>Bacteria</taxon>
        <taxon>Bacillati</taxon>
        <taxon>Actinomycetota</taxon>
        <taxon>Actinomycetes</taxon>
        <taxon>Streptosporangiales</taxon>
        <taxon>Streptosporangiaceae</taxon>
        <taxon>Microtetraspora</taxon>
    </lineage>
</organism>
<evidence type="ECO:0000313" key="4">
    <source>
        <dbReference type="EMBL" id="MFF3667057.1"/>
    </source>
</evidence>
<dbReference type="Gene3D" id="3.90.226.10">
    <property type="entry name" value="2-enoyl-CoA Hydratase, Chain A, domain 1"/>
    <property type="match status" value="1"/>
</dbReference>
<reference evidence="4 5" key="1">
    <citation type="submission" date="2024-10" db="EMBL/GenBank/DDBJ databases">
        <title>The Natural Products Discovery Center: Release of the First 8490 Sequenced Strains for Exploring Actinobacteria Biosynthetic Diversity.</title>
        <authorList>
            <person name="Kalkreuter E."/>
            <person name="Kautsar S.A."/>
            <person name="Yang D."/>
            <person name="Bader C.D."/>
            <person name="Teijaro C.N."/>
            <person name="Fluegel L."/>
            <person name="Davis C.M."/>
            <person name="Simpson J.R."/>
            <person name="Lauterbach L."/>
            <person name="Steele A.D."/>
            <person name="Gui C."/>
            <person name="Meng S."/>
            <person name="Li G."/>
            <person name="Viehrig K."/>
            <person name="Ye F."/>
            <person name="Su P."/>
            <person name="Kiefer A.F."/>
            <person name="Nichols A."/>
            <person name="Cepeda A.J."/>
            <person name="Yan W."/>
            <person name="Fan B."/>
            <person name="Jiang Y."/>
            <person name="Adhikari A."/>
            <person name="Zheng C.-J."/>
            <person name="Schuster L."/>
            <person name="Cowan T.M."/>
            <person name="Smanski M.J."/>
            <person name="Chevrette M.G."/>
            <person name="De Carvalho L.P.S."/>
            <person name="Shen B."/>
        </authorList>
    </citation>
    <scope>NUCLEOTIDE SEQUENCE [LARGE SCALE GENOMIC DNA]</scope>
    <source>
        <strain evidence="4 5">NPDC002173</strain>
    </source>
</reference>
<keyword evidence="5" id="KW-1185">Reference proteome</keyword>
<evidence type="ECO:0000256" key="1">
    <source>
        <dbReference type="ARBA" id="ARBA00005254"/>
    </source>
</evidence>
<dbReference type="SUPFAM" id="SSF52096">
    <property type="entry name" value="ClpP/crotonase"/>
    <property type="match status" value="1"/>
</dbReference>
<sequence>MKSIDIEGVDGIAVVTINNPRKLNAWDREMRKVLLEELLRLAEADRDECRAIVITGAGDRAFCAGQDLDEAHGWNGEFADTWVTEIKHVYDAVRLNPKPVVAAVNGVAAGSGFQFALCCDLRVSHPQARLGQPEVRSGLASVTGTWLIEQSVGHSRMKDLVLSARLLSGQEAFEWGLVNRLVPAEDVLSAACRAANEMAALPPESFSLTKQAIADLARAGYEHAFDTAVEYQRKVYETDAPSRVMADFMARSGR</sequence>
<keyword evidence="2" id="KW-0443">Lipid metabolism</keyword>
<protein>
    <submittedName>
        <fullName evidence="4">Enoyl-CoA hydratase/isomerase family protein</fullName>
    </submittedName>
</protein>
<evidence type="ECO:0000256" key="3">
    <source>
        <dbReference type="ARBA" id="ARBA00023239"/>
    </source>
</evidence>
<comment type="caution">
    <text evidence="4">The sequence shown here is derived from an EMBL/GenBank/DDBJ whole genome shotgun (WGS) entry which is preliminary data.</text>
</comment>